<dbReference type="SMART" id="SM00530">
    <property type="entry name" value="HTH_XRE"/>
    <property type="match status" value="1"/>
</dbReference>
<dbReference type="PANTHER" id="PTHR46558">
    <property type="entry name" value="TRACRIPTIONAL REGULATORY PROTEIN-RELATED-RELATED"/>
    <property type="match status" value="1"/>
</dbReference>
<keyword evidence="1" id="KW-0238">DNA-binding</keyword>
<dbReference type="PANTHER" id="PTHR46558:SF11">
    <property type="entry name" value="HTH-TYPE TRANSCRIPTIONAL REGULATOR XRE"/>
    <property type="match status" value="1"/>
</dbReference>
<sequence>MNDSIDKKALGLRIKSIRLEKGMTLEEFGKLFGAGKGLVSRWENGLSVPNADRLKSIAKIGRISVNNLLYGDQAKSLYNWEKVRSLMNTFFNNNPIDEISFLRTKNIIDKAFFLNLGIDDIINLYMYHHSGSKELKTLEDLQEYFELTSEGLSDYSENASLEEKMDRDIMASFAQKNANDIKRYIKSGIWSSDSLYNMKNNNQKDK</sequence>
<dbReference type="PROSITE" id="PS50943">
    <property type="entry name" value="HTH_CROC1"/>
    <property type="match status" value="1"/>
</dbReference>
<dbReference type="CDD" id="cd00093">
    <property type="entry name" value="HTH_XRE"/>
    <property type="match status" value="1"/>
</dbReference>
<dbReference type="SUPFAM" id="SSF47413">
    <property type="entry name" value="lambda repressor-like DNA-binding domains"/>
    <property type="match status" value="1"/>
</dbReference>
<evidence type="ECO:0000313" key="4">
    <source>
        <dbReference type="Proteomes" id="UP000217465"/>
    </source>
</evidence>
<feature type="domain" description="HTH cro/C1-type" evidence="2">
    <location>
        <begin position="14"/>
        <end position="68"/>
    </location>
</feature>
<accession>A0A854WGA6</accession>
<reference evidence="3 4" key="1">
    <citation type="submission" date="2016-06" db="EMBL/GenBank/DDBJ databases">
        <authorList>
            <person name="Haines A.N."/>
            <person name="Council K.R."/>
        </authorList>
    </citation>
    <scope>NUCLEOTIDE SEQUENCE [LARGE SCALE GENOMIC DNA]</scope>
    <source>
        <strain evidence="3 4">SP158-29</strain>
    </source>
</reference>
<evidence type="ECO:0000259" key="2">
    <source>
        <dbReference type="PROSITE" id="PS50943"/>
    </source>
</evidence>
<dbReference type="Pfam" id="PF01381">
    <property type="entry name" value="HTH_3"/>
    <property type="match status" value="1"/>
</dbReference>
<dbReference type="RefSeq" id="WP_096633372.1">
    <property type="nucleotide sequence ID" value="NZ_NSGR01000004.1"/>
</dbReference>
<dbReference type="Proteomes" id="UP000217465">
    <property type="component" value="Unassembled WGS sequence"/>
</dbReference>
<dbReference type="EMBL" id="NSGR01000004">
    <property type="protein sequence ID" value="PCH13837.1"/>
    <property type="molecule type" value="Genomic_DNA"/>
</dbReference>
<dbReference type="InterPro" id="IPR010982">
    <property type="entry name" value="Lambda_DNA-bd_dom_sf"/>
</dbReference>
<dbReference type="Gene3D" id="1.10.260.40">
    <property type="entry name" value="lambda repressor-like DNA-binding domains"/>
    <property type="match status" value="1"/>
</dbReference>
<evidence type="ECO:0000313" key="3">
    <source>
        <dbReference type="EMBL" id="PCH13837.1"/>
    </source>
</evidence>
<comment type="caution">
    <text evidence="3">The sequence shown here is derived from an EMBL/GenBank/DDBJ whole genome shotgun (WGS) entry which is preliminary data.</text>
</comment>
<organism evidence="3 4">
    <name type="scientific">Streptococcus parauberis</name>
    <dbReference type="NCBI Taxonomy" id="1348"/>
    <lineage>
        <taxon>Bacteria</taxon>
        <taxon>Bacillati</taxon>
        <taxon>Bacillota</taxon>
        <taxon>Bacilli</taxon>
        <taxon>Lactobacillales</taxon>
        <taxon>Streptococcaceae</taxon>
        <taxon>Streptococcus</taxon>
    </lineage>
</organism>
<proteinExistence type="predicted"/>
<dbReference type="GO" id="GO:0003677">
    <property type="term" value="F:DNA binding"/>
    <property type="evidence" value="ECO:0007669"/>
    <property type="project" value="UniProtKB-KW"/>
</dbReference>
<evidence type="ECO:0000256" key="1">
    <source>
        <dbReference type="ARBA" id="ARBA00023125"/>
    </source>
</evidence>
<dbReference type="AlphaFoldDB" id="A0A854WGA6"/>
<dbReference type="InterPro" id="IPR001387">
    <property type="entry name" value="Cro/C1-type_HTH"/>
</dbReference>
<name>A0A854WGA6_9STRE</name>
<protein>
    <submittedName>
        <fullName evidence="3">Transcriptional repressor DicA</fullName>
    </submittedName>
</protein>
<gene>
    <name evidence="3" type="ORF">A9Y57_00471</name>
</gene>